<evidence type="ECO:0000256" key="1">
    <source>
        <dbReference type="SAM" id="MobiDB-lite"/>
    </source>
</evidence>
<gene>
    <name evidence="3" type="ORF">GXM_06584</name>
</gene>
<protein>
    <recommendedName>
        <fullName evidence="2">SLH domain-containing protein</fullName>
    </recommendedName>
</protein>
<evidence type="ECO:0000313" key="3">
    <source>
        <dbReference type="EMBL" id="QFS49090.1"/>
    </source>
</evidence>
<dbReference type="PANTHER" id="PTHR43308">
    <property type="entry name" value="OUTER MEMBRANE PROTEIN ALPHA-RELATED"/>
    <property type="match status" value="1"/>
</dbReference>
<dbReference type="InterPro" id="IPR011459">
    <property type="entry name" value="DUF1565"/>
</dbReference>
<name>A0A5P8W8W0_9NOSO</name>
<feature type="domain" description="SLH" evidence="2">
    <location>
        <begin position="367"/>
        <end position="430"/>
    </location>
</feature>
<sequence length="560" mass="58634">MAQTFYVNPVSGNNTNPGSQQAPFKTITQALKVATVDTKIQLANGNYNAASGEVFPLTVPSGVTVVGNETNKGNGILIEGSGSYLSRTFAAQNVTFVLLDKAEVRGVTVTNLASRGSGVWIESTAPTVANSTFTNCKREGVFTTGEANPVILGNVFSENAANGIAIAKNSKGQIIDNTCLKTGFGIAISDTASPTLRDNKIYENRSGIVISGSARPVLRNNVCENNTDDGITVIGTALPDIGSTNNLGGNTLRNNGKFNLQNASSNKLVSVGNKIDTSKVTGNVEFADSSVPTPSSPTTPIPSSPTAPIPSSPTTPIPSSPTAPIPSSPTAPIPSSPTAPIPSSPTAPIPSSPTAPIPSSPTAPTPTPTIELTDITNHWAGGFIRELVKLAIVNGFPDRTFKPDATMTRAQYAALLVKAFNPSPNRPVIKFKDVPADFWASKVIQQAYQGLFLSGFPDNTFAPNKNIQRVQVIVSLVNGLGLSADSATVTKTFDDQAKIPEYAKDEVVKAIDKGIIVNHPNVKQLNPTRDATRAEVAVMVYQALVDADRVAAINSPYIVA</sequence>
<dbReference type="Pfam" id="PF07602">
    <property type="entry name" value="DUF1565"/>
    <property type="match status" value="1"/>
</dbReference>
<evidence type="ECO:0000313" key="4">
    <source>
        <dbReference type="Proteomes" id="UP000326678"/>
    </source>
</evidence>
<dbReference type="SMART" id="SM00710">
    <property type="entry name" value="PbH1"/>
    <property type="match status" value="6"/>
</dbReference>
<dbReference type="AlphaFoldDB" id="A0A5P8W8W0"/>
<dbReference type="Gene3D" id="2.160.20.10">
    <property type="entry name" value="Single-stranded right-handed beta-helix, Pectin lyase-like"/>
    <property type="match status" value="1"/>
</dbReference>
<proteinExistence type="predicted"/>
<organism evidence="3 4">
    <name type="scientific">Nostoc sphaeroides CCNUC1</name>
    <dbReference type="NCBI Taxonomy" id="2653204"/>
    <lineage>
        <taxon>Bacteria</taxon>
        <taxon>Bacillati</taxon>
        <taxon>Cyanobacteriota</taxon>
        <taxon>Cyanophyceae</taxon>
        <taxon>Nostocales</taxon>
        <taxon>Nostocaceae</taxon>
        <taxon>Nostoc</taxon>
    </lineage>
</organism>
<evidence type="ECO:0000259" key="2">
    <source>
        <dbReference type="PROSITE" id="PS51272"/>
    </source>
</evidence>
<dbReference type="InterPro" id="IPR006626">
    <property type="entry name" value="PbH1"/>
</dbReference>
<feature type="compositionally biased region" description="Pro residues" evidence="1">
    <location>
        <begin position="294"/>
        <end position="367"/>
    </location>
</feature>
<dbReference type="PANTHER" id="PTHR43308:SF5">
    <property type="entry name" value="S-LAYER PROTEIN _ PEPTIDOGLYCAN ENDO-BETA-N-ACETYLGLUCOSAMINIDASE"/>
    <property type="match status" value="1"/>
</dbReference>
<dbReference type="InterPro" id="IPR012334">
    <property type="entry name" value="Pectin_lyas_fold"/>
</dbReference>
<dbReference type="InterPro" id="IPR001119">
    <property type="entry name" value="SLH_dom"/>
</dbReference>
<feature type="region of interest" description="Disordered" evidence="1">
    <location>
        <begin position="285"/>
        <end position="371"/>
    </location>
</feature>
<dbReference type="RefSeq" id="WP_152590470.1">
    <property type="nucleotide sequence ID" value="NZ_CP045226.1"/>
</dbReference>
<feature type="domain" description="SLH" evidence="2">
    <location>
        <begin position="431"/>
        <end position="489"/>
    </location>
</feature>
<dbReference type="KEGG" id="nsh:GXM_06584"/>
<dbReference type="InterPro" id="IPR011050">
    <property type="entry name" value="Pectin_lyase_fold/virulence"/>
</dbReference>
<dbReference type="PROSITE" id="PS51272">
    <property type="entry name" value="SLH"/>
    <property type="match status" value="3"/>
</dbReference>
<accession>A0A5P8W8W0</accession>
<dbReference type="EMBL" id="CP045226">
    <property type="protein sequence ID" value="QFS49090.1"/>
    <property type="molecule type" value="Genomic_DNA"/>
</dbReference>
<feature type="domain" description="SLH" evidence="2">
    <location>
        <begin position="490"/>
        <end position="554"/>
    </location>
</feature>
<dbReference type="InterPro" id="IPR051465">
    <property type="entry name" value="Cell_Envelope_Struct_Comp"/>
</dbReference>
<dbReference type="InterPro" id="IPR022441">
    <property type="entry name" value="Para_beta_helix_rpt-2"/>
</dbReference>
<dbReference type="NCBIfam" id="TIGR03804">
    <property type="entry name" value="para_beta_helix"/>
    <property type="match status" value="2"/>
</dbReference>
<dbReference type="SUPFAM" id="SSF51126">
    <property type="entry name" value="Pectin lyase-like"/>
    <property type="match status" value="1"/>
</dbReference>
<reference evidence="3 4" key="1">
    <citation type="submission" date="2019-10" db="EMBL/GenBank/DDBJ databases">
        <title>Genomic and transcriptomic insights into the perfect genentic adaptation of a filamentous nitrogen-fixing cyanobacterium to rice fields.</title>
        <authorList>
            <person name="Chen Z."/>
        </authorList>
    </citation>
    <scope>NUCLEOTIDE SEQUENCE [LARGE SCALE GENOMIC DNA]</scope>
    <source>
        <strain evidence="3">CCNUC1</strain>
    </source>
</reference>
<dbReference type="Pfam" id="PF00395">
    <property type="entry name" value="SLH"/>
    <property type="match status" value="3"/>
</dbReference>
<keyword evidence="4" id="KW-1185">Reference proteome</keyword>
<dbReference type="Proteomes" id="UP000326678">
    <property type="component" value="Chromosome Gxm1"/>
</dbReference>